<name>A0A6J4KYI5_9HYPH</name>
<dbReference type="InterPro" id="IPR020556">
    <property type="entry name" value="Amidase_CS"/>
</dbReference>
<dbReference type="NCBIfam" id="NF004622">
    <property type="entry name" value="PRK05962.1"/>
    <property type="match status" value="1"/>
</dbReference>
<proteinExistence type="predicted"/>
<protein>
    <recommendedName>
        <fullName evidence="2">Indoleacetamide hydrolase</fullName>
    </recommendedName>
</protein>
<organism evidence="4">
    <name type="scientific">uncultured Microvirga sp</name>
    <dbReference type="NCBI Taxonomy" id="412392"/>
    <lineage>
        <taxon>Bacteria</taxon>
        <taxon>Pseudomonadati</taxon>
        <taxon>Pseudomonadota</taxon>
        <taxon>Alphaproteobacteria</taxon>
        <taxon>Hyphomicrobiales</taxon>
        <taxon>Methylobacteriaceae</taxon>
        <taxon>Microvirga</taxon>
        <taxon>environmental samples</taxon>
    </lineage>
</organism>
<gene>
    <name evidence="4" type="ORF">AVDCRST_MAG90-943</name>
</gene>
<dbReference type="Pfam" id="PF01425">
    <property type="entry name" value="Amidase"/>
    <property type="match status" value="1"/>
</dbReference>
<dbReference type="Gene3D" id="3.90.1300.10">
    <property type="entry name" value="Amidase signature (AS) domain"/>
    <property type="match status" value="1"/>
</dbReference>
<dbReference type="InterPro" id="IPR000120">
    <property type="entry name" value="Amidase"/>
</dbReference>
<evidence type="ECO:0000313" key="4">
    <source>
        <dbReference type="EMBL" id="CAA9318132.1"/>
    </source>
</evidence>
<evidence type="ECO:0000256" key="1">
    <source>
        <dbReference type="ARBA" id="ARBA00003871"/>
    </source>
</evidence>
<dbReference type="InterPro" id="IPR036928">
    <property type="entry name" value="AS_sf"/>
</dbReference>
<evidence type="ECO:0000259" key="3">
    <source>
        <dbReference type="Pfam" id="PF01425"/>
    </source>
</evidence>
<dbReference type="InterPro" id="IPR023631">
    <property type="entry name" value="Amidase_dom"/>
</dbReference>
<dbReference type="EMBL" id="CADCUC010000166">
    <property type="protein sequence ID" value="CAA9318132.1"/>
    <property type="molecule type" value="Genomic_DNA"/>
</dbReference>
<dbReference type="NCBIfam" id="NF005460">
    <property type="entry name" value="PRK07056.1"/>
    <property type="match status" value="1"/>
</dbReference>
<dbReference type="PANTHER" id="PTHR11895">
    <property type="entry name" value="TRANSAMIDASE"/>
    <property type="match status" value="1"/>
</dbReference>
<sequence>MTGACERLEACVARIAERPLAFTRIYREQARVEAEASDARRRVGLSLGPLDGRIVSIKDLFDVAGEQTLAGSKVMRGNPPAADDAPVVRRLRRAGAVIVGKTAMVEFAFSGLGLHPYHGTPGNAVDPERIPGGSSSGAGVSVGTGSSEISIGSDTAGSVRIPASLNGVVGFKPTASRVPLEGAFPLSYSLDSIGPLARSVGDCAAADAVMAGEEPWPLHAVPLAGLRIGVPRGRLFDETETMVAEAFEAALKLLGAEGCRVVDHSIEQHLESISEATRVASIAAIEAAAVHADWLESRAEAFDPRVRARIARASAVPAPEYVRMMRKRAELITAVDASLADIDVLALPTTPTSAPLIASLTDDEAYWQANALMLRNTISGNLFDLTAVSLPMPGLERPAGLMLAARRGHDRRLLSIAQAVETALAG</sequence>
<comment type="function">
    <text evidence="1">Hydrolyzes indole-3-acetamide (IAM) into indole-3-acetic acid (IAA).</text>
</comment>
<dbReference type="SUPFAM" id="SSF75304">
    <property type="entry name" value="Amidase signature (AS) enzymes"/>
    <property type="match status" value="1"/>
</dbReference>
<accession>A0A6J4KYI5</accession>
<dbReference type="AlphaFoldDB" id="A0A6J4KYI5"/>
<feature type="domain" description="Amidase" evidence="3">
    <location>
        <begin position="8"/>
        <end position="414"/>
    </location>
</feature>
<dbReference type="GO" id="GO:0003824">
    <property type="term" value="F:catalytic activity"/>
    <property type="evidence" value="ECO:0007669"/>
    <property type="project" value="InterPro"/>
</dbReference>
<dbReference type="PROSITE" id="PS00571">
    <property type="entry name" value="AMIDASES"/>
    <property type="match status" value="1"/>
</dbReference>
<dbReference type="PANTHER" id="PTHR11895:SF176">
    <property type="entry name" value="AMIDASE AMID-RELATED"/>
    <property type="match status" value="1"/>
</dbReference>
<evidence type="ECO:0000256" key="2">
    <source>
        <dbReference type="ARBA" id="ARBA00021874"/>
    </source>
</evidence>
<reference evidence="4" key="1">
    <citation type="submission" date="2020-02" db="EMBL/GenBank/DDBJ databases">
        <authorList>
            <person name="Meier V. D."/>
        </authorList>
    </citation>
    <scope>NUCLEOTIDE SEQUENCE</scope>
    <source>
        <strain evidence="4">AVDCRST_MAG90</strain>
    </source>
</reference>